<comment type="catalytic activity">
    <reaction evidence="7 8">
        <text>L-aspartate + 2-oxoglutarate = oxaloacetate + L-glutamate</text>
        <dbReference type="Rhea" id="RHEA:21824"/>
        <dbReference type="ChEBI" id="CHEBI:16452"/>
        <dbReference type="ChEBI" id="CHEBI:16810"/>
        <dbReference type="ChEBI" id="CHEBI:29985"/>
        <dbReference type="ChEBI" id="CHEBI:29991"/>
        <dbReference type="EC" id="2.6.1.1"/>
    </reaction>
</comment>
<dbReference type="Gene3D" id="3.90.1150.10">
    <property type="entry name" value="Aspartate Aminotransferase, domain 1"/>
    <property type="match status" value="1"/>
</dbReference>
<keyword evidence="5 8" id="KW-0808">Transferase</keyword>
<dbReference type="InterPro" id="IPR000796">
    <property type="entry name" value="Asp_trans"/>
</dbReference>
<dbReference type="Pfam" id="PF00155">
    <property type="entry name" value="Aminotran_1_2"/>
    <property type="match status" value="1"/>
</dbReference>
<accession>A0A097IUY6</accession>
<organism evidence="10">
    <name type="scientific">Gracilaria vermiculophylla</name>
    <dbReference type="NCBI Taxonomy" id="2608709"/>
    <lineage>
        <taxon>Eukaryota</taxon>
        <taxon>Rhodophyta</taxon>
        <taxon>Florideophyceae</taxon>
        <taxon>Rhodymeniophycidae</taxon>
        <taxon>Gracilariales</taxon>
        <taxon>Gracilariaceae</taxon>
        <taxon>Gracilaria</taxon>
    </lineage>
</organism>
<dbReference type="InterPro" id="IPR004838">
    <property type="entry name" value="NHTrfase_class1_PyrdxlP-BS"/>
</dbReference>
<evidence type="ECO:0000256" key="5">
    <source>
        <dbReference type="ARBA" id="ARBA00022679"/>
    </source>
</evidence>
<dbReference type="Gene3D" id="3.40.640.10">
    <property type="entry name" value="Type I PLP-dependent aspartate aminotransferase-like (Major domain)"/>
    <property type="match status" value="1"/>
</dbReference>
<dbReference type="PANTHER" id="PTHR11879">
    <property type="entry name" value="ASPARTATE AMINOTRANSFERASE"/>
    <property type="match status" value="1"/>
</dbReference>
<dbReference type="CDD" id="cd00609">
    <property type="entry name" value="AAT_like"/>
    <property type="match status" value="1"/>
</dbReference>
<keyword evidence="4 8" id="KW-0032">Aminotransferase</keyword>
<evidence type="ECO:0000259" key="9">
    <source>
        <dbReference type="Pfam" id="PF00155"/>
    </source>
</evidence>
<comment type="subunit">
    <text evidence="3 8">Homodimer.</text>
</comment>
<dbReference type="PRINTS" id="PR00799">
    <property type="entry name" value="TRANSAMINASE"/>
</dbReference>
<evidence type="ECO:0000256" key="2">
    <source>
        <dbReference type="ARBA" id="ARBA00007441"/>
    </source>
</evidence>
<gene>
    <name evidence="10" type="primary">ast</name>
</gene>
<comment type="similarity">
    <text evidence="2">Belongs to the class-I pyridoxal-phosphate-dependent aminotransferase family.</text>
</comment>
<sequence length="427" mass="46635">MSRLSLLRRFSALPSQAPSAAPLSRFSKVPKGPEDAILGVTVAYNNDTNPNKINLGVGAYRDDLGLPFVLSAVREAEYRILDRKPHMEYLPVAGSAMFIDKAIRLAYGTNAFVDSGCVAAVQTLSGTGACRMAGVLMDRFLDGGSRDSKPLVLLPNPSWANHRPIFLDAGCDVDSYAYYDPATKSLDFDGCIKSLSDAPAGSVVLLHACAHNPTGVDPSLEQWREISAVLKAKGHLPLFDMAYQGFTSGDMDTDAASLRLFVEDGHRIVLAQSFSKNFGLYGQRVGCLSVLTDSEEETSAINSQLKIIARPMYSNPPIAGVRLVEEILGDAELEKSWRSEMRDMALRIISMRATLKNNLSELGSVHNWDHIMNQHGMFCFSGLTKEQVDDLRERHSVYLTANGRISMAGVTSKNAQYLAEAVHDVTK</sequence>
<keyword evidence="6" id="KW-0663">Pyridoxal phosphate</keyword>
<proteinExistence type="evidence at transcript level"/>
<dbReference type="FunFam" id="3.40.640.10:FF:000066">
    <property type="entry name" value="Aspartate aminotransferase"/>
    <property type="match status" value="1"/>
</dbReference>
<reference evidence="10" key="1">
    <citation type="journal article" date="2014" name="PLoS ONE">
        <title>Phylogeny of c4-photosynthesis enzymes based on algal transcriptomic and genomic data supports an archaeal/proteobacterial origin and multiple duplication for most c4-related genes.</title>
        <authorList>
            <person name="Chi S."/>
            <person name="Wu S."/>
            <person name="Yu J."/>
            <person name="Wang X."/>
            <person name="Tang X."/>
            <person name="Liu T."/>
        </authorList>
    </citation>
    <scope>NUCLEOTIDE SEQUENCE</scope>
    <source>
        <strain evidence="10">URSB-2014201</strain>
    </source>
</reference>
<dbReference type="InterPro" id="IPR015421">
    <property type="entry name" value="PyrdxlP-dep_Trfase_major"/>
</dbReference>
<name>A0A097IUY6_9FLOR</name>
<dbReference type="SUPFAM" id="SSF53383">
    <property type="entry name" value="PLP-dependent transferases"/>
    <property type="match status" value="1"/>
</dbReference>
<evidence type="ECO:0000256" key="6">
    <source>
        <dbReference type="ARBA" id="ARBA00022898"/>
    </source>
</evidence>
<dbReference type="EMBL" id="KM113455">
    <property type="protein sequence ID" value="AIT70273.1"/>
    <property type="molecule type" value="mRNA"/>
</dbReference>
<dbReference type="PROSITE" id="PS00105">
    <property type="entry name" value="AA_TRANSFER_CLASS_1"/>
    <property type="match status" value="1"/>
</dbReference>
<dbReference type="GO" id="GO:0030170">
    <property type="term" value="F:pyridoxal phosphate binding"/>
    <property type="evidence" value="ECO:0007669"/>
    <property type="project" value="InterPro"/>
</dbReference>
<dbReference type="NCBIfam" id="NF006719">
    <property type="entry name" value="PRK09257.1"/>
    <property type="match status" value="1"/>
</dbReference>
<dbReference type="InterPro" id="IPR004839">
    <property type="entry name" value="Aminotransferase_I/II_large"/>
</dbReference>
<dbReference type="AlphaFoldDB" id="A0A097IUY6"/>
<dbReference type="EC" id="2.6.1.1" evidence="8"/>
<comment type="miscellaneous">
    <text evidence="8">In eukaryotes there are cytoplasmic, mitochondrial and chloroplastic isozymes.</text>
</comment>
<dbReference type="GO" id="GO:0006520">
    <property type="term" value="P:amino acid metabolic process"/>
    <property type="evidence" value="ECO:0007669"/>
    <property type="project" value="InterPro"/>
</dbReference>
<dbReference type="PANTHER" id="PTHR11879:SF22">
    <property type="entry name" value="ASPARTATE AMINOTRANSFERASE, MITOCHONDRIAL"/>
    <property type="match status" value="1"/>
</dbReference>
<feature type="domain" description="Aminotransferase class I/classII large" evidence="9">
    <location>
        <begin position="51"/>
        <end position="422"/>
    </location>
</feature>
<dbReference type="InterPro" id="IPR015424">
    <property type="entry name" value="PyrdxlP-dep_Trfase"/>
</dbReference>
<evidence type="ECO:0000256" key="3">
    <source>
        <dbReference type="ARBA" id="ARBA00011738"/>
    </source>
</evidence>
<evidence type="ECO:0000256" key="8">
    <source>
        <dbReference type="RuleBase" id="RU000480"/>
    </source>
</evidence>
<protein>
    <recommendedName>
        <fullName evidence="8">Aspartate aminotransferase</fullName>
        <ecNumber evidence="8">2.6.1.1</ecNumber>
    </recommendedName>
</protein>
<dbReference type="FunFam" id="3.90.1150.10:FF:000001">
    <property type="entry name" value="Aspartate aminotransferase"/>
    <property type="match status" value="1"/>
</dbReference>
<comment type="cofactor">
    <cofactor evidence="1">
        <name>pyridoxal 5'-phosphate</name>
        <dbReference type="ChEBI" id="CHEBI:597326"/>
    </cofactor>
</comment>
<evidence type="ECO:0000313" key="10">
    <source>
        <dbReference type="EMBL" id="AIT70273.1"/>
    </source>
</evidence>
<dbReference type="GO" id="GO:0005739">
    <property type="term" value="C:mitochondrion"/>
    <property type="evidence" value="ECO:0007669"/>
    <property type="project" value="TreeGrafter"/>
</dbReference>
<dbReference type="InterPro" id="IPR015422">
    <property type="entry name" value="PyrdxlP-dep_Trfase_small"/>
</dbReference>
<evidence type="ECO:0000256" key="4">
    <source>
        <dbReference type="ARBA" id="ARBA00022576"/>
    </source>
</evidence>
<evidence type="ECO:0000256" key="1">
    <source>
        <dbReference type="ARBA" id="ARBA00001933"/>
    </source>
</evidence>
<evidence type="ECO:0000256" key="7">
    <source>
        <dbReference type="ARBA" id="ARBA00049185"/>
    </source>
</evidence>
<dbReference type="GO" id="GO:0004069">
    <property type="term" value="F:L-aspartate:2-oxoglutarate aminotransferase activity"/>
    <property type="evidence" value="ECO:0007669"/>
    <property type="project" value="UniProtKB-EC"/>
</dbReference>